<dbReference type="EnsemblMetazoa" id="GPPI014488-RA">
    <property type="protein sequence ID" value="GPPI014488-PA"/>
    <property type="gene ID" value="GPPI014488"/>
</dbReference>
<dbReference type="EMBL" id="JXJN01006583">
    <property type="status" value="NOT_ANNOTATED_CDS"/>
    <property type="molecule type" value="Genomic_DNA"/>
</dbReference>
<dbReference type="AlphaFoldDB" id="A0A1B0B065"/>
<reference evidence="2" key="1">
    <citation type="submission" date="2015-01" db="EMBL/GenBank/DDBJ databases">
        <authorList>
            <person name="Aksoy S."/>
            <person name="Warren W."/>
            <person name="Wilson R.K."/>
        </authorList>
    </citation>
    <scope>NUCLEOTIDE SEQUENCE [LARGE SCALE GENOMIC DNA]</scope>
    <source>
        <strain evidence="2">IAEA</strain>
    </source>
</reference>
<accession>A0A1B0B065</accession>
<sequence>MPQDIIIAPATTHIRQSCNERRDFGYDNEMLLCFNHTLFFYHIQMSSEIYPIFEYKTHGLAITLAHKATKQNKVKQSKA</sequence>
<evidence type="ECO:0000313" key="2">
    <source>
        <dbReference type="Proteomes" id="UP000092460"/>
    </source>
</evidence>
<organism evidence="1 2">
    <name type="scientific">Glossina palpalis gambiensis</name>
    <dbReference type="NCBI Taxonomy" id="67801"/>
    <lineage>
        <taxon>Eukaryota</taxon>
        <taxon>Metazoa</taxon>
        <taxon>Ecdysozoa</taxon>
        <taxon>Arthropoda</taxon>
        <taxon>Hexapoda</taxon>
        <taxon>Insecta</taxon>
        <taxon>Pterygota</taxon>
        <taxon>Neoptera</taxon>
        <taxon>Endopterygota</taxon>
        <taxon>Diptera</taxon>
        <taxon>Brachycera</taxon>
        <taxon>Muscomorpha</taxon>
        <taxon>Hippoboscoidea</taxon>
        <taxon>Glossinidae</taxon>
        <taxon>Glossina</taxon>
    </lineage>
</organism>
<proteinExistence type="predicted"/>
<dbReference type="EMBL" id="JXJN01006584">
    <property type="status" value="NOT_ANNOTATED_CDS"/>
    <property type="molecule type" value="Genomic_DNA"/>
</dbReference>
<keyword evidence="2" id="KW-1185">Reference proteome</keyword>
<protein>
    <submittedName>
        <fullName evidence="1">Uncharacterized protein</fullName>
    </submittedName>
</protein>
<reference evidence="1" key="2">
    <citation type="submission" date="2020-05" db="UniProtKB">
        <authorList>
            <consortium name="EnsemblMetazoa"/>
        </authorList>
    </citation>
    <scope>IDENTIFICATION</scope>
    <source>
        <strain evidence="1">IAEA</strain>
    </source>
</reference>
<dbReference type="VEuPathDB" id="VectorBase:GPPI014488"/>
<evidence type="ECO:0000313" key="1">
    <source>
        <dbReference type="EnsemblMetazoa" id="GPPI014488-PA"/>
    </source>
</evidence>
<name>A0A1B0B065_9MUSC</name>
<dbReference type="EMBL" id="JXJN01006582">
    <property type="status" value="NOT_ANNOTATED_CDS"/>
    <property type="molecule type" value="Genomic_DNA"/>
</dbReference>
<dbReference type="Proteomes" id="UP000092460">
    <property type="component" value="Unassembled WGS sequence"/>
</dbReference>